<gene>
    <name evidence="6" type="ordered locus">Runsl_5203</name>
</gene>
<evidence type="ECO:0000256" key="4">
    <source>
        <dbReference type="PROSITE-ProRule" id="PRU00473"/>
    </source>
</evidence>
<proteinExistence type="predicted"/>
<accession>A0A7U3ZQL8</accession>
<dbReference type="Pfam" id="PF00691">
    <property type="entry name" value="OmpA"/>
    <property type="match status" value="1"/>
</dbReference>
<name>A0A7U3ZQL8_RUNSL</name>
<evidence type="ECO:0000259" key="5">
    <source>
        <dbReference type="PROSITE" id="PS51123"/>
    </source>
</evidence>
<dbReference type="InterPro" id="IPR036737">
    <property type="entry name" value="OmpA-like_sf"/>
</dbReference>
<dbReference type="PANTHER" id="PTHR30329:SF21">
    <property type="entry name" value="LIPOPROTEIN YIAD-RELATED"/>
    <property type="match status" value="1"/>
</dbReference>
<dbReference type="InterPro" id="IPR006665">
    <property type="entry name" value="OmpA-like"/>
</dbReference>
<dbReference type="Proteomes" id="UP000000493">
    <property type="component" value="Chromosome"/>
</dbReference>
<dbReference type="PRINTS" id="PR01021">
    <property type="entry name" value="OMPADOMAIN"/>
</dbReference>
<evidence type="ECO:0000313" key="7">
    <source>
        <dbReference type="Proteomes" id="UP000000493"/>
    </source>
</evidence>
<evidence type="ECO:0000256" key="3">
    <source>
        <dbReference type="ARBA" id="ARBA00023237"/>
    </source>
</evidence>
<comment type="subcellular location">
    <subcellularLocation>
        <location evidence="1">Cell outer membrane</location>
    </subcellularLocation>
</comment>
<feature type="domain" description="OmpA-like" evidence="5">
    <location>
        <begin position="317"/>
        <end position="434"/>
    </location>
</feature>
<dbReference type="Gene3D" id="3.30.1330.60">
    <property type="entry name" value="OmpA-like domain"/>
    <property type="match status" value="1"/>
</dbReference>
<protein>
    <submittedName>
        <fullName evidence="6">OmpA/MotB domain protein</fullName>
    </submittedName>
</protein>
<keyword evidence="3" id="KW-0998">Cell outer membrane</keyword>
<dbReference type="SUPFAM" id="SSF103088">
    <property type="entry name" value="OmpA-like"/>
    <property type="match status" value="1"/>
</dbReference>
<keyword evidence="2 4" id="KW-0472">Membrane</keyword>
<dbReference type="AlphaFoldDB" id="A0A7U3ZQL8"/>
<dbReference type="EMBL" id="CP002859">
    <property type="protein sequence ID" value="AEI51503.1"/>
    <property type="molecule type" value="Genomic_DNA"/>
</dbReference>
<dbReference type="KEGG" id="rsi:Runsl_5203"/>
<evidence type="ECO:0000256" key="1">
    <source>
        <dbReference type="ARBA" id="ARBA00004442"/>
    </source>
</evidence>
<sequence length="439" mass="48125">MEHMSRTFLFGLLCILSRVGWGQCITLKGTIKEAVSGPAVQANFSVRMNGTKQAVGKSTEQGTFSLLLPCSATALMVEKKGFRTLVIPITGNEGTAAFFVDLELYPVDKQTADRPYFQSEQQDLVLAGKDSTRSDRYAVRYFKLIDEQTKLPLKGEVCLLYTKTDVKKCLPISNSTKGEKVVFTQEDIVGVIVTVNGYQTYNGNLIIDRLDNQSSVYEIALSRMVSMIAFSINASNATPNSTVKLVDVGNKPVPLRMADETHGYARVTTGSDYRLGWYSGSLKKTAERVITQVKGLHLVSLTVTEPSPLPAARPPLSGTVAIPAARTILFSQSQYELSLSARQTLDSVAYWLKQNPEMKAQITGFTDNVGNPGLNKTLSEFRAKVTIHYLTARGVPDDRLVGRGLGDQSPAAPNDTEANKVRNRRVEIKLLPDSFTGLK</sequence>
<dbReference type="InterPro" id="IPR050330">
    <property type="entry name" value="Bact_OuterMem_StrucFunc"/>
</dbReference>
<keyword evidence="7" id="KW-1185">Reference proteome</keyword>
<dbReference type="PANTHER" id="PTHR30329">
    <property type="entry name" value="STATOR ELEMENT OF FLAGELLAR MOTOR COMPLEX"/>
    <property type="match status" value="1"/>
</dbReference>
<dbReference type="GO" id="GO:0009279">
    <property type="term" value="C:cell outer membrane"/>
    <property type="evidence" value="ECO:0007669"/>
    <property type="project" value="UniProtKB-SubCell"/>
</dbReference>
<dbReference type="CDD" id="cd07185">
    <property type="entry name" value="OmpA_C-like"/>
    <property type="match status" value="1"/>
</dbReference>
<reference evidence="6 7" key="2">
    <citation type="journal article" date="2012" name="Stand. Genomic Sci.">
        <title>Complete genome sequence of the aquatic bacterium Runella slithyformis type strain (LSU 4(T)).</title>
        <authorList>
            <person name="Copeland A."/>
            <person name="Zhang X."/>
            <person name="Misra M."/>
            <person name="Lapidus A."/>
            <person name="Nolan M."/>
            <person name="Lucas S."/>
            <person name="Deshpande S."/>
            <person name="Cheng J.F."/>
            <person name="Tapia R."/>
            <person name="Goodwin L.A."/>
            <person name="Pitluck S."/>
            <person name="Liolios K."/>
            <person name="Pagani I."/>
            <person name="Ivanova N."/>
            <person name="Mikhailova N."/>
            <person name="Pati A."/>
            <person name="Chen A."/>
            <person name="Palaniappan K."/>
            <person name="Land M."/>
            <person name="Hauser L."/>
            <person name="Pan C."/>
            <person name="Jeffries C.D."/>
            <person name="Detter J.C."/>
            <person name="Brambilla E.M."/>
            <person name="Rohde M."/>
            <person name="Djao O.D."/>
            <person name="Goker M."/>
            <person name="Sikorski J."/>
            <person name="Tindall B.J."/>
            <person name="Woyke T."/>
            <person name="Bristow J."/>
            <person name="Eisen J.A."/>
            <person name="Markowitz V."/>
            <person name="Hugenholtz P."/>
            <person name="Kyrpides N.C."/>
            <person name="Klenk H.P."/>
            <person name="Mavromatis K."/>
        </authorList>
    </citation>
    <scope>NUCLEOTIDE SEQUENCE [LARGE SCALE GENOMIC DNA]</scope>
    <source>
        <strain evidence="7">ATCC 29530 / DSM 19594 / LMG 11500 / NCIMB 11436 / LSU 4</strain>
    </source>
</reference>
<evidence type="ECO:0000313" key="6">
    <source>
        <dbReference type="EMBL" id="AEI51503.1"/>
    </source>
</evidence>
<organism evidence="6 7">
    <name type="scientific">Runella slithyformis (strain ATCC 29530 / DSM 19594 / LMG 11500 / NCIMB 11436 / LSU 4)</name>
    <dbReference type="NCBI Taxonomy" id="761193"/>
    <lineage>
        <taxon>Bacteria</taxon>
        <taxon>Pseudomonadati</taxon>
        <taxon>Bacteroidota</taxon>
        <taxon>Cytophagia</taxon>
        <taxon>Cytophagales</taxon>
        <taxon>Spirosomataceae</taxon>
        <taxon>Runella</taxon>
    </lineage>
</organism>
<reference evidence="7" key="1">
    <citation type="submission" date="2011-06" db="EMBL/GenBank/DDBJ databases">
        <title>The complete genome of chromosome of Runella slithyformis DSM 19594.</title>
        <authorList>
            <consortium name="US DOE Joint Genome Institute (JGI-PGF)"/>
            <person name="Lucas S."/>
            <person name="Han J."/>
            <person name="Lapidus A."/>
            <person name="Bruce D."/>
            <person name="Goodwin L."/>
            <person name="Pitluck S."/>
            <person name="Peters L."/>
            <person name="Kyrpides N."/>
            <person name="Mavromatis K."/>
            <person name="Ivanova N."/>
            <person name="Ovchinnikova G."/>
            <person name="Zhang X."/>
            <person name="Misra M."/>
            <person name="Detter J.C."/>
            <person name="Tapia R."/>
            <person name="Han C."/>
            <person name="Land M."/>
            <person name="Hauser L."/>
            <person name="Markowitz V."/>
            <person name="Cheng J.-F."/>
            <person name="Hugenholtz P."/>
            <person name="Woyke T."/>
            <person name="Wu D."/>
            <person name="Tindall B."/>
            <person name="Faehrich R."/>
            <person name="Brambilla E."/>
            <person name="Klenk H.-P."/>
            <person name="Eisen J.A."/>
        </authorList>
    </citation>
    <scope>NUCLEOTIDE SEQUENCE [LARGE SCALE GENOMIC DNA]</scope>
    <source>
        <strain evidence="7">ATCC 29530 / DSM 19594 / LMG 11500 / NCIMB 11436 / LSU 4</strain>
    </source>
</reference>
<evidence type="ECO:0000256" key="2">
    <source>
        <dbReference type="ARBA" id="ARBA00023136"/>
    </source>
</evidence>
<dbReference type="InterPro" id="IPR006664">
    <property type="entry name" value="OMP_bac"/>
</dbReference>
<dbReference type="PROSITE" id="PS51123">
    <property type="entry name" value="OMPA_2"/>
    <property type="match status" value="1"/>
</dbReference>